<proteinExistence type="predicted"/>
<keyword evidence="3" id="KW-1185">Reference proteome</keyword>
<dbReference type="RefSeq" id="WP_115453087.1">
    <property type="nucleotide sequence ID" value="NZ_QNQT01000008.1"/>
</dbReference>
<dbReference type="GO" id="GO:0016787">
    <property type="term" value="F:hydrolase activity"/>
    <property type="evidence" value="ECO:0007669"/>
    <property type="project" value="UniProtKB-KW"/>
</dbReference>
<comment type="caution">
    <text evidence="2">The sequence shown here is derived from an EMBL/GenBank/DDBJ whole genome shotgun (WGS) entry which is preliminary data.</text>
</comment>
<gene>
    <name evidence="2" type="ORF">DRW41_16325</name>
</gene>
<dbReference type="InterPro" id="IPR000073">
    <property type="entry name" value="AB_hydrolase_1"/>
</dbReference>
<protein>
    <submittedName>
        <fullName evidence="2">Alpha/beta hydrolase</fullName>
    </submittedName>
</protein>
<dbReference type="AlphaFoldDB" id="A0A3D8GN97"/>
<accession>A0A3D8GN97</accession>
<dbReference type="Gene3D" id="3.40.50.1820">
    <property type="entry name" value="alpha/beta hydrolase"/>
    <property type="match status" value="1"/>
</dbReference>
<evidence type="ECO:0000313" key="3">
    <source>
        <dbReference type="Proteomes" id="UP000257144"/>
    </source>
</evidence>
<evidence type="ECO:0000259" key="1">
    <source>
        <dbReference type="Pfam" id="PF00561"/>
    </source>
</evidence>
<dbReference type="PANTHER" id="PTHR43798:SF33">
    <property type="entry name" value="HYDROLASE, PUTATIVE (AFU_ORTHOLOGUE AFUA_2G14860)-RELATED"/>
    <property type="match status" value="1"/>
</dbReference>
<keyword evidence="2" id="KW-0378">Hydrolase</keyword>
<dbReference type="InterPro" id="IPR050266">
    <property type="entry name" value="AB_hydrolase_sf"/>
</dbReference>
<dbReference type="EMBL" id="QNQT01000008">
    <property type="protein sequence ID" value="RDU35709.1"/>
    <property type="molecule type" value="Genomic_DNA"/>
</dbReference>
<dbReference type="OrthoDB" id="53505at2"/>
<sequence length="356" mass="40866">MAGIFTKKADFEISSRGISSVEKIKIGGLAQSILIQGQDKENPVLLVIHGGPSLPLPGVSSRGRDYTIVTNTKELVRHFNVVFWDQRGTGKSYYPDIPQETMSLARFVEDTNEVTDYLRSRFGVEKIFLAGHSWGSTVALTLASTRPEKFYSYVGLSQIVSWTENDRLALNWLREEAKRRGNKKALKQLESVGEPPFLESFEQWAVIRQWQQRFNTLIYTDEEIKHPGLIRLTFSMFQSPDYTLKDIYNTFAKGFKLVYHQAFIEELATNNFMETVKEMPIPVTFIHGRKDFHVNGALVEQYAGMLKAEKGKRLIWAEKSAHAFHPDDTKIIERYLIDEKKHAAKADTSERFYSIR</sequence>
<evidence type="ECO:0000313" key="2">
    <source>
        <dbReference type="EMBL" id="RDU35709.1"/>
    </source>
</evidence>
<dbReference type="InterPro" id="IPR029058">
    <property type="entry name" value="AB_hydrolase_fold"/>
</dbReference>
<dbReference type="Proteomes" id="UP000257144">
    <property type="component" value="Unassembled WGS sequence"/>
</dbReference>
<dbReference type="SUPFAM" id="SSF53474">
    <property type="entry name" value="alpha/beta-Hydrolases"/>
    <property type="match status" value="1"/>
</dbReference>
<feature type="domain" description="AB hydrolase-1" evidence="1">
    <location>
        <begin position="43"/>
        <end position="217"/>
    </location>
</feature>
<organism evidence="2 3">
    <name type="scientific">Neobacillus piezotolerans</name>
    <dbReference type="NCBI Taxonomy" id="2259171"/>
    <lineage>
        <taxon>Bacteria</taxon>
        <taxon>Bacillati</taxon>
        <taxon>Bacillota</taxon>
        <taxon>Bacilli</taxon>
        <taxon>Bacillales</taxon>
        <taxon>Bacillaceae</taxon>
        <taxon>Neobacillus</taxon>
    </lineage>
</organism>
<dbReference type="Pfam" id="PF00561">
    <property type="entry name" value="Abhydrolase_1"/>
    <property type="match status" value="1"/>
</dbReference>
<name>A0A3D8GN97_9BACI</name>
<reference evidence="2 3" key="1">
    <citation type="submission" date="2018-07" db="EMBL/GenBank/DDBJ databases">
        <title>Bacillus sp. YLB-04 draft genome sequence.</title>
        <authorList>
            <person name="Yu L."/>
            <person name="Tang X."/>
        </authorList>
    </citation>
    <scope>NUCLEOTIDE SEQUENCE [LARGE SCALE GENOMIC DNA]</scope>
    <source>
        <strain evidence="2 3">YLB-04</strain>
    </source>
</reference>
<dbReference type="GO" id="GO:0016020">
    <property type="term" value="C:membrane"/>
    <property type="evidence" value="ECO:0007669"/>
    <property type="project" value="TreeGrafter"/>
</dbReference>
<dbReference type="PANTHER" id="PTHR43798">
    <property type="entry name" value="MONOACYLGLYCEROL LIPASE"/>
    <property type="match status" value="1"/>
</dbReference>